<keyword evidence="1" id="KW-0547">Nucleotide-binding</keyword>
<evidence type="ECO:0000313" key="3">
    <source>
        <dbReference type="EMBL" id="STW80557.1"/>
    </source>
</evidence>
<keyword evidence="3" id="KW-0808">Transferase</keyword>
<accession>A0A7H4PQ84</accession>
<dbReference type="PANTHER" id="PTHR32309:SF32">
    <property type="entry name" value="TYROSINE-PROTEIN KINASE ETK-RELATED"/>
    <property type="match status" value="1"/>
</dbReference>
<protein>
    <submittedName>
        <fullName evidence="3">Tyrosine autokinase</fullName>
        <ecNumber evidence="3">2.7.10.-</ecNumber>
    </submittedName>
</protein>
<dbReference type="InterPro" id="IPR027417">
    <property type="entry name" value="P-loop_NTPase"/>
</dbReference>
<dbReference type="InterPro" id="IPR050445">
    <property type="entry name" value="Bact_polysacc_biosynth/exp"/>
</dbReference>
<dbReference type="AlphaFoldDB" id="A0A7H4PQ84"/>
<gene>
    <name evidence="3" type="primary">wzc_2</name>
    <name evidence="3" type="ORF">NCTC11685_07920</name>
</gene>
<dbReference type="NCBIfam" id="TIGR01007">
    <property type="entry name" value="eps_fam"/>
    <property type="match status" value="1"/>
</dbReference>
<dbReference type="EMBL" id="UGMS01000004">
    <property type="protein sequence ID" value="STW80557.1"/>
    <property type="molecule type" value="Genomic_DNA"/>
</dbReference>
<evidence type="ECO:0000256" key="2">
    <source>
        <dbReference type="ARBA" id="ARBA00022840"/>
    </source>
</evidence>
<dbReference type="GO" id="GO:0005524">
    <property type="term" value="F:ATP binding"/>
    <property type="evidence" value="ECO:0007669"/>
    <property type="project" value="UniProtKB-KW"/>
</dbReference>
<reference evidence="3 4" key="1">
    <citation type="submission" date="2018-06" db="EMBL/GenBank/DDBJ databases">
        <authorList>
            <consortium name="Pathogen Informatics"/>
            <person name="Doyle S."/>
        </authorList>
    </citation>
    <scope>NUCLEOTIDE SEQUENCE [LARGE SCALE GENOMIC DNA]</scope>
    <source>
        <strain evidence="3 4">NCTC11685</strain>
    </source>
</reference>
<keyword evidence="3" id="KW-0418">Kinase</keyword>
<comment type="caution">
    <text evidence="3">The sequence shown here is derived from an EMBL/GenBank/DDBJ whole genome shotgun (WGS) entry which is preliminary data.</text>
</comment>
<proteinExistence type="predicted"/>
<dbReference type="InterPro" id="IPR005702">
    <property type="entry name" value="Wzc-like_C"/>
</dbReference>
<evidence type="ECO:0000313" key="4">
    <source>
        <dbReference type="Proteomes" id="UP000254863"/>
    </source>
</evidence>
<keyword evidence="2" id="KW-0067">ATP-binding</keyword>
<dbReference type="GO" id="GO:0005886">
    <property type="term" value="C:plasma membrane"/>
    <property type="evidence" value="ECO:0007669"/>
    <property type="project" value="TreeGrafter"/>
</dbReference>
<dbReference type="EC" id="2.7.10.-" evidence="3"/>
<organism evidence="3 4">
    <name type="scientific">Klebsiella michiganensis</name>
    <dbReference type="NCBI Taxonomy" id="1134687"/>
    <lineage>
        <taxon>Bacteria</taxon>
        <taxon>Pseudomonadati</taxon>
        <taxon>Pseudomonadota</taxon>
        <taxon>Gammaproteobacteria</taxon>
        <taxon>Enterobacterales</taxon>
        <taxon>Enterobacteriaceae</taxon>
        <taxon>Klebsiella/Raoultella group</taxon>
        <taxon>Klebsiella</taxon>
    </lineage>
</organism>
<sequence>MRKGYAHKLFNVQPENGLSDYLSKRIELEKVIKQTSIAGLDFISRGMIPPNPAELLMHHRMGDFLNWANEHYDMVILDTPPILAVTDAAVIGNYAGTTLLVARFELNTTKEMTIAFKRFDQSGINVKGCILNGIVKKASSYYGYGYHHYGYSYKEK</sequence>
<dbReference type="PANTHER" id="PTHR32309">
    <property type="entry name" value="TYROSINE-PROTEIN KINASE"/>
    <property type="match status" value="1"/>
</dbReference>
<dbReference type="CDD" id="cd05387">
    <property type="entry name" value="BY-kinase"/>
    <property type="match status" value="1"/>
</dbReference>
<dbReference type="GO" id="GO:0004713">
    <property type="term" value="F:protein tyrosine kinase activity"/>
    <property type="evidence" value="ECO:0007669"/>
    <property type="project" value="TreeGrafter"/>
</dbReference>
<dbReference type="SUPFAM" id="SSF52540">
    <property type="entry name" value="P-loop containing nucleoside triphosphate hydrolases"/>
    <property type="match status" value="1"/>
</dbReference>
<name>A0A7H4PQ84_9ENTR</name>
<dbReference type="Gene3D" id="3.40.50.300">
    <property type="entry name" value="P-loop containing nucleotide triphosphate hydrolases"/>
    <property type="match status" value="1"/>
</dbReference>
<dbReference type="Proteomes" id="UP000254863">
    <property type="component" value="Unassembled WGS sequence"/>
</dbReference>
<evidence type="ECO:0000256" key="1">
    <source>
        <dbReference type="ARBA" id="ARBA00022741"/>
    </source>
</evidence>